<feature type="compositionally biased region" description="Basic and acidic residues" evidence="1">
    <location>
        <begin position="246"/>
        <end position="266"/>
    </location>
</feature>
<feature type="region of interest" description="Disordered" evidence="1">
    <location>
        <begin position="146"/>
        <end position="177"/>
    </location>
</feature>
<sequence length="449" mass="51150">MVILKPQQTSKETDMCTCRVEIEGEQPFPFTYRKKMVRSKTQKLGNTTWWIEVIWPEVALYCARENASDSVTGKFRVRLLDGNKVDLGPDAVLFQGKSIFSGPDLETPSIVTLRHDIGALFDDFGEMTLGVDIKIVQLQGTPEVEEKVPVAEENPRATEEEKVQESQINGHGKTFGTLEEKIPAAEENPRTIEEEKIQESQVNGRRVTFRNLEDKIPVAEENPRPTQEEKIQESQVNGHGKTFGNLEEKIPVAEENPRPTQEEKIQESQVNGHGKTFGTLEEKIPAAEENLRTTEEEKIQESQVNGHGKTFGTVEVKIPTAEENPRATQEEKVQESQVNGRRVIFGTVEVKIPTAEENPRATQEEKIQESQVNGHRVTFGDLNKEETNASPEETQPPMNENWKTTMSDQRSHLLDLEIRLKERMLYKIELEIREMEQRMGIPHRYIENS</sequence>
<reference evidence="2" key="1">
    <citation type="submission" date="2022-01" db="EMBL/GenBank/DDBJ databases">
        <title>Genome Sequence Resource for Two Populations of Ditylenchus destructor, the Migratory Endoparasitic Phytonematode.</title>
        <authorList>
            <person name="Zhang H."/>
            <person name="Lin R."/>
            <person name="Xie B."/>
        </authorList>
    </citation>
    <scope>NUCLEOTIDE SEQUENCE</scope>
    <source>
        <strain evidence="2">BazhouSP</strain>
    </source>
</reference>
<proteinExistence type="predicted"/>
<dbReference type="Proteomes" id="UP001201812">
    <property type="component" value="Unassembled WGS sequence"/>
</dbReference>
<feature type="compositionally biased region" description="Basic and acidic residues" evidence="1">
    <location>
        <begin position="146"/>
        <end position="164"/>
    </location>
</feature>
<organism evidence="2 3">
    <name type="scientific">Ditylenchus destructor</name>
    <dbReference type="NCBI Taxonomy" id="166010"/>
    <lineage>
        <taxon>Eukaryota</taxon>
        <taxon>Metazoa</taxon>
        <taxon>Ecdysozoa</taxon>
        <taxon>Nematoda</taxon>
        <taxon>Chromadorea</taxon>
        <taxon>Rhabditida</taxon>
        <taxon>Tylenchina</taxon>
        <taxon>Tylenchomorpha</taxon>
        <taxon>Sphaerularioidea</taxon>
        <taxon>Anguinidae</taxon>
        <taxon>Anguininae</taxon>
        <taxon>Ditylenchus</taxon>
    </lineage>
</organism>
<protein>
    <submittedName>
        <fullName evidence="2">Uncharacterized protein</fullName>
    </submittedName>
</protein>
<evidence type="ECO:0000313" key="3">
    <source>
        <dbReference type="Proteomes" id="UP001201812"/>
    </source>
</evidence>
<evidence type="ECO:0000313" key="2">
    <source>
        <dbReference type="EMBL" id="KAI1704722.1"/>
    </source>
</evidence>
<dbReference type="EMBL" id="JAKKPZ010000064">
    <property type="protein sequence ID" value="KAI1704722.1"/>
    <property type="molecule type" value="Genomic_DNA"/>
</dbReference>
<name>A0AAD4MVB2_9BILA</name>
<keyword evidence="3" id="KW-1185">Reference proteome</keyword>
<comment type="caution">
    <text evidence="2">The sequence shown here is derived from an EMBL/GenBank/DDBJ whole genome shotgun (WGS) entry which is preliminary data.</text>
</comment>
<accession>A0AAD4MVB2</accession>
<dbReference type="AlphaFoldDB" id="A0AAD4MVB2"/>
<evidence type="ECO:0000256" key="1">
    <source>
        <dbReference type="SAM" id="MobiDB-lite"/>
    </source>
</evidence>
<gene>
    <name evidence="2" type="ORF">DdX_14078</name>
</gene>
<feature type="compositionally biased region" description="Basic and acidic residues" evidence="1">
    <location>
        <begin position="218"/>
        <end position="232"/>
    </location>
</feature>
<feature type="region of interest" description="Disordered" evidence="1">
    <location>
        <begin position="218"/>
        <end position="282"/>
    </location>
</feature>